<evidence type="ECO:0000313" key="12">
    <source>
        <dbReference type="EMBL" id="CAH2073074.1"/>
    </source>
</evidence>
<dbReference type="PANTHER" id="PTHR21281">
    <property type="entry name" value="CYTOCHROME B5 DOMAIN-CONTAINING PROTEIN 1"/>
    <property type="match status" value="1"/>
</dbReference>
<dbReference type="InterPro" id="IPR001199">
    <property type="entry name" value="Cyt_B5-like_heme/steroid-bd"/>
</dbReference>
<evidence type="ECO:0000256" key="3">
    <source>
        <dbReference type="ARBA" id="ARBA00022617"/>
    </source>
</evidence>
<keyword evidence="3" id="KW-0349">Heme</keyword>
<keyword evidence="7" id="KW-0966">Cell projection</keyword>
<dbReference type="PANTHER" id="PTHR21281:SF0">
    <property type="entry name" value="CYTOCHROME B5 DOMAIN-CONTAINING PROTEIN 1"/>
    <property type="match status" value="1"/>
</dbReference>
<evidence type="ECO:0000256" key="8">
    <source>
        <dbReference type="ARBA" id="ARBA00038168"/>
    </source>
</evidence>
<feature type="non-terminal residue" evidence="12">
    <location>
        <position position="1"/>
    </location>
</feature>
<evidence type="ECO:0000256" key="6">
    <source>
        <dbReference type="ARBA" id="ARBA00023212"/>
    </source>
</evidence>
<dbReference type="SUPFAM" id="SSF55856">
    <property type="entry name" value="Cytochrome b5-like heme/steroid binding domain"/>
    <property type="match status" value="1"/>
</dbReference>
<keyword evidence="5" id="KW-0408">Iron</keyword>
<evidence type="ECO:0000256" key="10">
    <source>
        <dbReference type="ARBA" id="ARBA00046139"/>
    </source>
</evidence>
<dbReference type="InterPro" id="IPR052320">
    <property type="entry name" value="Cytochrome_b5_domain"/>
</dbReference>
<dbReference type="Proteomes" id="UP000837857">
    <property type="component" value="Chromosome 7"/>
</dbReference>
<organism evidence="12 13">
    <name type="scientific">Iphiclides podalirius</name>
    <name type="common">scarce swallowtail</name>
    <dbReference type="NCBI Taxonomy" id="110791"/>
    <lineage>
        <taxon>Eukaryota</taxon>
        <taxon>Metazoa</taxon>
        <taxon>Ecdysozoa</taxon>
        <taxon>Arthropoda</taxon>
        <taxon>Hexapoda</taxon>
        <taxon>Insecta</taxon>
        <taxon>Pterygota</taxon>
        <taxon>Neoptera</taxon>
        <taxon>Endopterygota</taxon>
        <taxon>Lepidoptera</taxon>
        <taxon>Glossata</taxon>
        <taxon>Ditrysia</taxon>
        <taxon>Papilionoidea</taxon>
        <taxon>Papilionidae</taxon>
        <taxon>Papilioninae</taxon>
        <taxon>Iphiclides</taxon>
    </lineage>
</organism>
<dbReference type="EMBL" id="OW152819">
    <property type="protein sequence ID" value="CAH2073074.1"/>
    <property type="molecule type" value="Genomic_DNA"/>
</dbReference>
<proteinExistence type="inferred from homology"/>
<dbReference type="Pfam" id="PF00173">
    <property type="entry name" value="Cyt-b5"/>
    <property type="match status" value="1"/>
</dbReference>
<keyword evidence="13" id="KW-1185">Reference proteome</keyword>
<name>A0ABN8J3G7_9NEOP</name>
<keyword evidence="2" id="KW-0963">Cytoplasm</keyword>
<comment type="subcellular location">
    <subcellularLocation>
        <location evidence="1">Cytoplasm</location>
        <location evidence="1">Cytoskeleton</location>
        <location evidence="1">Cilium axoneme</location>
    </subcellularLocation>
</comment>
<evidence type="ECO:0000256" key="5">
    <source>
        <dbReference type="ARBA" id="ARBA00023004"/>
    </source>
</evidence>
<evidence type="ECO:0000256" key="7">
    <source>
        <dbReference type="ARBA" id="ARBA00023273"/>
    </source>
</evidence>
<accession>A0ABN8J3G7</accession>
<comment type="similarity">
    <text evidence="8">Belongs to the cytochrome b5 family.</text>
</comment>
<protein>
    <recommendedName>
        <fullName evidence="9">Cytochrome b5 domain-containing protein 1</fullName>
    </recommendedName>
</protein>
<evidence type="ECO:0000313" key="13">
    <source>
        <dbReference type="Proteomes" id="UP000837857"/>
    </source>
</evidence>
<evidence type="ECO:0000256" key="1">
    <source>
        <dbReference type="ARBA" id="ARBA00004430"/>
    </source>
</evidence>
<evidence type="ECO:0000256" key="2">
    <source>
        <dbReference type="ARBA" id="ARBA00022490"/>
    </source>
</evidence>
<keyword evidence="4" id="KW-0479">Metal-binding</keyword>
<comment type="function">
    <text evidence="10">Radial spoke stalk protein that binds heme under oxidizing conditions. Required for the coordinated beating of multiple cilia maybe by functioning in a redox signaling pathway.</text>
</comment>
<evidence type="ECO:0000256" key="4">
    <source>
        <dbReference type="ARBA" id="ARBA00022723"/>
    </source>
</evidence>
<feature type="domain" description="Cytochrome b5 heme-binding" evidence="11">
    <location>
        <begin position="10"/>
        <end position="40"/>
    </location>
</feature>
<gene>
    <name evidence="12" type="ORF">IPOD504_LOCUS15471</name>
</gene>
<dbReference type="Gene3D" id="3.10.120.10">
    <property type="entry name" value="Cytochrome b5-like heme/steroid binding domain"/>
    <property type="match status" value="1"/>
</dbReference>
<evidence type="ECO:0000259" key="11">
    <source>
        <dbReference type="Pfam" id="PF00173"/>
    </source>
</evidence>
<sequence>MIYSKQEYYTPAEVAMHNKANDCWVSRNGKVLDLTSWLEQQMKLCRCTKSCSCANKNWYCGSACVEYCSCFKRGFTYCDAKRLAMTILAYAGKDVSHWFKGEEWVKYVHPIVGSEIPYQRHGHGFRQPVVPSTRWRPIVKPWWLDESIVVGKLTSRSRPIKITNTLSGSSVTLEVCSEETIYQIMMRYLPHNSHMHSYTWRHLGKTLAYNRNLEQNGVYDERDLFNELALPENIYVPNLLLYYNDDLTEDPVKEDCLCHNKECRSMPDRCQNV</sequence>
<keyword evidence="6" id="KW-0206">Cytoskeleton</keyword>
<evidence type="ECO:0000256" key="9">
    <source>
        <dbReference type="ARBA" id="ARBA00040649"/>
    </source>
</evidence>
<dbReference type="InterPro" id="IPR036400">
    <property type="entry name" value="Cyt_B5-like_heme/steroid_sf"/>
</dbReference>
<reference evidence="12" key="1">
    <citation type="submission" date="2022-03" db="EMBL/GenBank/DDBJ databases">
        <authorList>
            <person name="Martin H S."/>
        </authorList>
    </citation>
    <scope>NUCLEOTIDE SEQUENCE</scope>
</reference>